<accession>A0A0D3H9X9</accession>
<protein>
    <submittedName>
        <fullName evidence="1">Uncharacterized protein</fullName>
    </submittedName>
</protein>
<dbReference type="Gramene" id="OBART09G19310.1">
    <property type="protein sequence ID" value="OBART09G19310.1"/>
    <property type="gene ID" value="OBART09G19310"/>
</dbReference>
<evidence type="ECO:0000313" key="2">
    <source>
        <dbReference type="Proteomes" id="UP000026960"/>
    </source>
</evidence>
<dbReference type="EnsemblPlants" id="OBART09G19310.1">
    <property type="protein sequence ID" value="OBART09G19310.1"/>
    <property type="gene ID" value="OBART09G19310"/>
</dbReference>
<dbReference type="AlphaFoldDB" id="A0A0D3H9X9"/>
<name>A0A0D3H9X9_9ORYZ</name>
<proteinExistence type="predicted"/>
<dbReference type="HOGENOM" id="CLU_2609832_0_0_1"/>
<evidence type="ECO:0000313" key="1">
    <source>
        <dbReference type="EnsemblPlants" id="OBART09G19310.1"/>
    </source>
</evidence>
<sequence>MELLSEVRSAGKLTASIFLKPFCFCFEGQRQQLEETPDTDNSNRYSEVTGKPELDLVLVITSSLKLNNLFPTVSFFIVE</sequence>
<reference evidence="1" key="1">
    <citation type="journal article" date="2009" name="Rice">
        <title>De Novo Next Generation Sequencing of Plant Genomes.</title>
        <authorList>
            <person name="Rounsley S."/>
            <person name="Marri P.R."/>
            <person name="Yu Y."/>
            <person name="He R."/>
            <person name="Sisneros N."/>
            <person name="Goicoechea J.L."/>
            <person name="Lee S.J."/>
            <person name="Angelova A."/>
            <person name="Kudrna D."/>
            <person name="Luo M."/>
            <person name="Affourtit J."/>
            <person name="Desany B."/>
            <person name="Knight J."/>
            <person name="Niazi F."/>
            <person name="Egholm M."/>
            <person name="Wing R.A."/>
        </authorList>
    </citation>
    <scope>NUCLEOTIDE SEQUENCE [LARGE SCALE GENOMIC DNA]</scope>
    <source>
        <strain evidence="1">cv. IRGC 105608</strain>
    </source>
</reference>
<keyword evidence="2" id="KW-1185">Reference proteome</keyword>
<organism evidence="1">
    <name type="scientific">Oryza barthii</name>
    <dbReference type="NCBI Taxonomy" id="65489"/>
    <lineage>
        <taxon>Eukaryota</taxon>
        <taxon>Viridiplantae</taxon>
        <taxon>Streptophyta</taxon>
        <taxon>Embryophyta</taxon>
        <taxon>Tracheophyta</taxon>
        <taxon>Spermatophyta</taxon>
        <taxon>Magnoliopsida</taxon>
        <taxon>Liliopsida</taxon>
        <taxon>Poales</taxon>
        <taxon>Poaceae</taxon>
        <taxon>BOP clade</taxon>
        <taxon>Oryzoideae</taxon>
        <taxon>Oryzeae</taxon>
        <taxon>Oryzinae</taxon>
        <taxon>Oryza</taxon>
    </lineage>
</organism>
<dbReference type="PaxDb" id="65489-OBART09G19310.1"/>
<reference evidence="1" key="2">
    <citation type="submission" date="2015-03" db="UniProtKB">
        <authorList>
            <consortium name="EnsemblPlants"/>
        </authorList>
    </citation>
    <scope>IDENTIFICATION</scope>
</reference>
<dbReference type="Proteomes" id="UP000026960">
    <property type="component" value="Chromosome 9"/>
</dbReference>